<keyword evidence="4" id="KW-1185">Reference proteome</keyword>
<keyword evidence="1" id="KW-0732">Signal</keyword>
<dbReference type="SUPFAM" id="SSF88713">
    <property type="entry name" value="Glycoside hydrolase/deacetylase"/>
    <property type="match status" value="1"/>
</dbReference>
<gene>
    <name evidence="3" type="ORF">DFR39_10357</name>
</gene>
<feature type="chain" id="PRO_5020373565" evidence="1">
    <location>
        <begin position="24"/>
        <end position="274"/>
    </location>
</feature>
<reference evidence="3 4" key="1">
    <citation type="submission" date="2019-03" db="EMBL/GenBank/DDBJ databases">
        <title>Genomic Encyclopedia of Type Strains, Phase IV (KMG-IV): sequencing the most valuable type-strain genomes for metagenomic binning, comparative biology and taxonomic classification.</title>
        <authorList>
            <person name="Goeker M."/>
        </authorList>
    </citation>
    <scope>NUCLEOTIDE SEQUENCE [LARGE SCALE GENOMIC DNA]</scope>
    <source>
        <strain evidence="3 4">DSM 25082</strain>
    </source>
</reference>
<feature type="domain" description="NodB homology" evidence="2">
    <location>
        <begin position="26"/>
        <end position="248"/>
    </location>
</feature>
<dbReference type="OrthoDB" id="9812065at2"/>
<dbReference type="PANTHER" id="PTHR10587">
    <property type="entry name" value="GLYCOSYL TRANSFERASE-RELATED"/>
    <property type="match status" value="1"/>
</dbReference>
<dbReference type="InterPro" id="IPR002509">
    <property type="entry name" value="NODB_dom"/>
</dbReference>
<feature type="signal peptide" evidence="1">
    <location>
        <begin position="1"/>
        <end position="23"/>
    </location>
</feature>
<dbReference type="GO" id="GO:0005975">
    <property type="term" value="P:carbohydrate metabolic process"/>
    <property type="evidence" value="ECO:0007669"/>
    <property type="project" value="InterPro"/>
</dbReference>
<dbReference type="RefSeq" id="WP_133603055.1">
    <property type="nucleotide sequence ID" value="NZ_JAUFPJ010000010.1"/>
</dbReference>
<evidence type="ECO:0000313" key="4">
    <source>
        <dbReference type="Proteomes" id="UP000295357"/>
    </source>
</evidence>
<dbReference type="Gene3D" id="3.20.20.370">
    <property type="entry name" value="Glycoside hydrolase/deacetylase"/>
    <property type="match status" value="1"/>
</dbReference>
<name>A0A4R6N7S9_9BURK</name>
<protein>
    <submittedName>
        <fullName evidence="3">Peptidoglycan/xylan/chitin deacetylase (PgdA/CDA1 family)</fullName>
    </submittedName>
</protein>
<dbReference type="CDD" id="cd10917">
    <property type="entry name" value="CE4_NodB_like_6s_7s"/>
    <property type="match status" value="1"/>
</dbReference>
<dbReference type="Pfam" id="PF01522">
    <property type="entry name" value="Polysacc_deac_1"/>
    <property type="match status" value="1"/>
</dbReference>
<accession>A0A4R6N7S9</accession>
<dbReference type="InterPro" id="IPR011330">
    <property type="entry name" value="Glyco_hydro/deAcase_b/a-brl"/>
</dbReference>
<sequence length="274" mass="30570">MSLRRWSLAALAAVHLGASACQAGEKPVFLTFDTGHMGVAPLVAELIKKHQLRLSFFLADEPTLNGGSSLDEQWAPWWRERAAEGHDFGSHTWAHDIWEADLPPGPGGEPRFRFRTQAGEQTPRWRELSASEYCEELRKPARRLKRMTGREMAPIFRAPAGKASKALLDVARSCGFEHVGWSAAGFLGDELDSRRYPNAQLLQKALRDVRPGDILLAHLGIWSRQEAWAPAVLEPLIEGLKARGMCFAPLREHPRYARLMKPMTLPESGKPGLP</sequence>
<dbReference type="EMBL" id="SNXE01000003">
    <property type="protein sequence ID" value="TDP11134.1"/>
    <property type="molecule type" value="Genomic_DNA"/>
</dbReference>
<evidence type="ECO:0000313" key="3">
    <source>
        <dbReference type="EMBL" id="TDP11134.1"/>
    </source>
</evidence>
<organism evidence="3 4">
    <name type="scientific">Roseateles asaccharophilus</name>
    <dbReference type="NCBI Taxonomy" id="582607"/>
    <lineage>
        <taxon>Bacteria</taxon>
        <taxon>Pseudomonadati</taxon>
        <taxon>Pseudomonadota</taxon>
        <taxon>Betaproteobacteria</taxon>
        <taxon>Burkholderiales</taxon>
        <taxon>Sphaerotilaceae</taxon>
        <taxon>Roseateles</taxon>
    </lineage>
</organism>
<dbReference type="GO" id="GO:0016810">
    <property type="term" value="F:hydrolase activity, acting on carbon-nitrogen (but not peptide) bonds"/>
    <property type="evidence" value="ECO:0007669"/>
    <property type="project" value="InterPro"/>
</dbReference>
<dbReference type="AlphaFoldDB" id="A0A4R6N7S9"/>
<dbReference type="InterPro" id="IPR050248">
    <property type="entry name" value="Polysacc_deacetylase_ArnD"/>
</dbReference>
<evidence type="ECO:0000256" key="1">
    <source>
        <dbReference type="SAM" id="SignalP"/>
    </source>
</evidence>
<comment type="caution">
    <text evidence="3">The sequence shown here is derived from an EMBL/GenBank/DDBJ whole genome shotgun (WGS) entry which is preliminary data.</text>
</comment>
<dbReference type="PROSITE" id="PS51257">
    <property type="entry name" value="PROKAR_LIPOPROTEIN"/>
    <property type="match status" value="1"/>
</dbReference>
<dbReference type="Proteomes" id="UP000295357">
    <property type="component" value="Unassembled WGS sequence"/>
</dbReference>
<evidence type="ECO:0000259" key="2">
    <source>
        <dbReference type="PROSITE" id="PS51677"/>
    </source>
</evidence>
<proteinExistence type="predicted"/>
<dbReference type="PROSITE" id="PS51677">
    <property type="entry name" value="NODB"/>
    <property type="match status" value="1"/>
</dbReference>